<organism evidence="2 3">
    <name type="scientific">Prorocentrum cordatum</name>
    <dbReference type="NCBI Taxonomy" id="2364126"/>
    <lineage>
        <taxon>Eukaryota</taxon>
        <taxon>Sar</taxon>
        <taxon>Alveolata</taxon>
        <taxon>Dinophyceae</taxon>
        <taxon>Prorocentrales</taxon>
        <taxon>Prorocentraceae</taxon>
        <taxon>Prorocentrum</taxon>
    </lineage>
</organism>
<protein>
    <submittedName>
        <fullName evidence="2">Uncharacterized protein</fullName>
    </submittedName>
</protein>
<evidence type="ECO:0000313" key="3">
    <source>
        <dbReference type="Proteomes" id="UP001189429"/>
    </source>
</evidence>
<name>A0ABN9VHA1_9DINO</name>
<dbReference type="EMBL" id="CAUYUJ010017177">
    <property type="protein sequence ID" value="CAK0872585.1"/>
    <property type="molecule type" value="Genomic_DNA"/>
</dbReference>
<feature type="region of interest" description="Disordered" evidence="1">
    <location>
        <begin position="1093"/>
        <end position="1127"/>
    </location>
</feature>
<comment type="caution">
    <text evidence="2">The sequence shown here is derived from an EMBL/GenBank/DDBJ whole genome shotgun (WGS) entry which is preliminary data.</text>
</comment>
<evidence type="ECO:0000256" key="1">
    <source>
        <dbReference type="SAM" id="MobiDB-lite"/>
    </source>
</evidence>
<keyword evidence="3" id="KW-1185">Reference proteome</keyword>
<feature type="compositionally biased region" description="Basic and acidic residues" evidence="1">
    <location>
        <begin position="920"/>
        <end position="942"/>
    </location>
</feature>
<feature type="region of interest" description="Disordered" evidence="1">
    <location>
        <begin position="818"/>
        <end position="842"/>
    </location>
</feature>
<evidence type="ECO:0000313" key="2">
    <source>
        <dbReference type="EMBL" id="CAK0872585.1"/>
    </source>
</evidence>
<reference evidence="2" key="1">
    <citation type="submission" date="2023-10" db="EMBL/GenBank/DDBJ databases">
        <authorList>
            <person name="Chen Y."/>
            <person name="Shah S."/>
            <person name="Dougan E. K."/>
            <person name="Thang M."/>
            <person name="Chan C."/>
        </authorList>
    </citation>
    <scope>NUCLEOTIDE SEQUENCE [LARGE SCALE GENOMIC DNA]</scope>
</reference>
<feature type="compositionally biased region" description="Polar residues" evidence="1">
    <location>
        <begin position="943"/>
        <end position="954"/>
    </location>
</feature>
<gene>
    <name evidence="2" type="ORF">PCOR1329_LOCUS58006</name>
</gene>
<proteinExistence type="predicted"/>
<dbReference type="Proteomes" id="UP001189429">
    <property type="component" value="Unassembled WGS sequence"/>
</dbReference>
<feature type="compositionally biased region" description="Low complexity" evidence="1">
    <location>
        <begin position="898"/>
        <end position="917"/>
    </location>
</feature>
<sequence length="1582" mass="171527">MDPDGQHTRAAALAMEPLRAQVAHWISRKVRRPEAAAALRDATALADMAPTIPVRVHQRLGAVADPLWALCTAIGTFIRREFVPAVEAMAAREAATAAAWRERRKAVHRYLDLREVNAGAAERFLSGFLKSSSTFNIQLVDPDTGRALSTEGMIDLIRDDLFARAHNDLPQNLSDRDDLAQTVTAIRQSGAGAGLTCPQNPCTVVEVETALSLLKPGKRTVHLCNAALRAKVEEGFRLTRALLNLGRALCATARLRSLRHFAPIRKSGPASVRKVSALRPISFTSDMASVRGAAWIARNGAKIEAYCGPAQQGGVGDPVSLAIALTMHAQLRHSQNLPTWLAVADNKWAFDVASVNGMLRGAFHAGARGADWLMLDDILAQDHQAVGPHNLLSPVFAHGRGTAQGRRFAVHICNAQLKALPDEIAAAVPGGCATVVPPLARRALQSACVVSPPTDVGAMPDRALPVVAILNEVARAAATELPPWPNSEDTLAASLRSLLAVADRAAVAEAAGSWHMPPAQFVDDLATACPSVGAARAGISPEESSACSRYARRFKSFFLREKNKTCVLPVLGASRPRLADCPSVERKVMLGILVDSDLTFAPLLKEILAIGYSCFSKLLYAAESGGFSIPVAAAQVPARVESVILYACPLLAAAPGAEAALNKMQDYEDMFAKAHQSSGCMAIDEMLVDPKNKTHQITPDDISRCSPLVEAMLRAGLKNAAMCPAKFELGLRDAAFAHRALFKASGDAKELAVAKLRTHVCCALGVLRTFKREQQGASSGAVQKTNGLKKRSSAAQLVLINSLCSKIEFDAEDRSVASSRAQSADPPIERPRETAVVARSPSGPPTCFKQFLDRRLEASGAAQFGVPIWANLDEMEAEAAPEELGSEAAPAPQRGEMAPPLSSGAAPSALAAPILNPKTRRQDVLDSRAQCKDSSETPDKLDNNSTSKPTTNNVGQGKDKTRRKDRDDTQDAPPMKRVAKAKAKAQAQPNDPRLENIRLSGPTNETNPRVEIVAYEVGTGKRTHVFTVNKNRDGKTFARVAKQVKAHFDYVDGGFLRSEAIAMPAAAEPAPGKRPAAASVYGCASNEDDAKKAKWVVKAERPPTDPGEDDEAEAEDDAPDTSSVTRQQSHVFEGMLPTLPKAIQALQNQKGAKGVTQQKDALRNAVVKKDATYELSTANLNDVKAAQELIVKNEEKAERRDDGVSWSTTRRLYNFNDEALKEAIDKRHVWCEEDSDGEELCYEKKKSRVKTDTVERSRKFKQNIDVKDLDHYKQMIVDSCLQNKAWLRNAFKPMQQTSSKSKAICDMRSDSVDADMMKTMQDAWGATTQLAARDETESKANHDRASDVMKLLKAFAGPSAEILSYLSKDMRSLDRKKCKDLLETCAKLFLDLETAHQFLIEKSALSKKDKKAKLKNLGAIKSSSFHRLFSSISYLSCANLEPDELHVLHLGVSMWTLGSVLWLLTHKVLGASATNNINQIWAWILDEYEACDGTSQHPTMGLSGFTNPKAPGKHYPKLKGKGAQVKHIVAPVLRVWVRCRAQIEALDGGADLFLRVRTLLGHLTNIQELIDVHAQDAFMSGP</sequence>
<feature type="compositionally biased region" description="Basic and acidic residues" evidence="1">
    <location>
        <begin position="957"/>
        <end position="969"/>
    </location>
</feature>
<feature type="compositionally biased region" description="Acidic residues" evidence="1">
    <location>
        <begin position="1106"/>
        <end position="1119"/>
    </location>
</feature>
<feature type="compositionally biased region" description="Basic and acidic residues" evidence="1">
    <location>
        <begin position="1093"/>
        <end position="1103"/>
    </location>
</feature>
<feature type="region of interest" description="Disordered" evidence="1">
    <location>
        <begin position="878"/>
        <end position="1005"/>
    </location>
</feature>
<accession>A0ABN9VHA1</accession>